<comment type="caution">
    <text evidence="2">The sequence shown here is derived from an EMBL/GenBank/DDBJ whole genome shotgun (WGS) entry which is preliminary data.</text>
</comment>
<keyword evidence="3" id="KW-1185">Reference proteome</keyword>
<dbReference type="OrthoDB" id="5241788at2"/>
<accession>A0A0B2B8J1</accession>
<evidence type="ECO:0000313" key="3">
    <source>
        <dbReference type="Proteomes" id="UP000230842"/>
    </source>
</evidence>
<gene>
    <name evidence="2" type="ORF">CLV56_2963</name>
</gene>
<dbReference type="InterPro" id="IPR017946">
    <property type="entry name" value="PLC-like_Pdiesterase_TIM-brl"/>
</dbReference>
<proteinExistence type="predicted"/>
<feature type="domain" description="GP-PDE" evidence="1">
    <location>
        <begin position="13"/>
        <end position="250"/>
    </location>
</feature>
<dbReference type="GO" id="GO:0008081">
    <property type="term" value="F:phosphoric diester hydrolase activity"/>
    <property type="evidence" value="ECO:0007669"/>
    <property type="project" value="InterPro"/>
</dbReference>
<dbReference type="PANTHER" id="PTHR43805:SF1">
    <property type="entry name" value="GP-PDE DOMAIN-CONTAINING PROTEIN"/>
    <property type="match status" value="1"/>
</dbReference>
<sequence length="262" mass="28998">MRRPNTFLDSPVPLAFAHRGGVAYPPNAGIENSLAAFGNAVDLGYRYVETDARASADGVVYAFHDARLDRVTDRTGALAELRAEQIDEARIGGREPIPRLSELLARFEDLRVNIDVKDMASIEPTVAAIRRAGAEDRVCLASFSHRRLREVRRLAPRLATSASPPEVARVVAHPWHVLRRVRGLGACCVQVPVRSGPLRVVTRRFVDSAHDLGLQVHVWTVDDPEEIGHLLDLGVDGIMTDRIDVLRDVLVDRDQWTGRTQG</sequence>
<reference evidence="2 3" key="1">
    <citation type="submission" date="2017-11" db="EMBL/GenBank/DDBJ databases">
        <title>Genomic Encyclopedia of Archaeal and Bacterial Type Strains, Phase II (KMG-II): From Individual Species to Whole Genera.</title>
        <authorList>
            <person name="Goeker M."/>
        </authorList>
    </citation>
    <scope>NUCLEOTIDE SEQUENCE [LARGE SCALE GENOMIC DNA]</scope>
    <source>
        <strain evidence="2 3">DSM 27763</strain>
    </source>
</reference>
<dbReference type="Proteomes" id="UP000230842">
    <property type="component" value="Unassembled WGS sequence"/>
</dbReference>
<evidence type="ECO:0000259" key="1">
    <source>
        <dbReference type="PROSITE" id="PS51704"/>
    </source>
</evidence>
<dbReference type="PANTHER" id="PTHR43805">
    <property type="entry name" value="GLYCEROPHOSPHORYL DIESTER PHOSPHODIESTERASE"/>
    <property type="match status" value="1"/>
</dbReference>
<dbReference type="AlphaFoldDB" id="A0A0B2B8J1"/>
<organism evidence="2 3">
    <name type="scientific">Mumia flava</name>
    <dbReference type="NCBI Taxonomy" id="1348852"/>
    <lineage>
        <taxon>Bacteria</taxon>
        <taxon>Bacillati</taxon>
        <taxon>Actinomycetota</taxon>
        <taxon>Actinomycetes</taxon>
        <taxon>Propionibacteriales</taxon>
        <taxon>Nocardioidaceae</taxon>
        <taxon>Mumia</taxon>
    </lineage>
</organism>
<dbReference type="RefSeq" id="WP_039361941.1">
    <property type="nucleotide sequence ID" value="NZ_PGEZ01000002.1"/>
</dbReference>
<dbReference type="PROSITE" id="PS51704">
    <property type="entry name" value="GP_PDE"/>
    <property type="match status" value="1"/>
</dbReference>
<dbReference type="SUPFAM" id="SSF51695">
    <property type="entry name" value="PLC-like phosphodiesterases"/>
    <property type="match status" value="1"/>
</dbReference>
<dbReference type="EMBL" id="PGEZ01000002">
    <property type="protein sequence ID" value="PJJ53474.1"/>
    <property type="molecule type" value="Genomic_DNA"/>
</dbReference>
<dbReference type="Pfam" id="PF03009">
    <property type="entry name" value="GDPD"/>
    <property type="match status" value="1"/>
</dbReference>
<evidence type="ECO:0000313" key="2">
    <source>
        <dbReference type="EMBL" id="PJJ53474.1"/>
    </source>
</evidence>
<dbReference type="GO" id="GO:0006629">
    <property type="term" value="P:lipid metabolic process"/>
    <property type="evidence" value="ECO:0007669"/>
    <property type="project" value="InterPro"/>
</dbReference>
<dbReference type="InterPro" id="IPR030395">
    <property type="entry name" value="GP_PDE_dom"/>
</dbReference>
<name>A0A0B2B8J1_9ACTN</name>
<protein>
    <submittedName>
        <fullName evidence="2">Glycerophosphoryl diester phosphodiesterase</fullName>
    </submittedName>
</protein>
<dbReference type="Gene3D" id="3.20.20.190">
    <property type="entry name" value="Phosphatidylinositol (PI) phosphodiesterase"/>
    <property type="match status" value="1"/>
</dbReference>
<dbReference type="CDD" id="cd08561">
    <property type="entry name" value="GDPD_cytoplasmic_ScUgpQ2_like"/>
    <property type="match status" value="1"/>
</dbReference>